<evidence type="ECO:0000259" key="1">
    <source>
        <dbReference type="PROSITE" id="PS50006"/>
    </source>
</evidence>
<accession>A0A2T3Z8I4</accession>
<reference evidence="2 3" key="1">
    <citation type="submission" date="2016-07" db="EMBL/GenBank/DDBJ databases">
        <title>Multiple horizontal gene transfer events from other fungi enriched the ability of initially mycotrophic Trichoderma (Ascomycota) to feed on dead plant biomass.</title>
        <authorList>
            <consortium name="DOE Joint Genome Institute"/>
            <person name="Aerts A."/>
            <person name="Atanasova L."/>
            <person name="Chenthamara K."/>
            <person name="Zhang J."/>
            <person name="Grujic M."/>
            <person name="Henrissat B."/>
            <person name="Kuo A."/>
            <person name="Salamov A."/>
            <person name="Lipzen A."/>
            <person name="Labutti K."/>
            <person name="Barry K."/>
            <person name="Miao Y."/>
            <person name="Rahimi M.J."/>
            <person name="Shen Q."/>
            <person name="Grigoriev I.V."/>
            <person name="Kubicek C.P."/>
            <person name="Druzhinina I.S."/>
        </authorList>
    </citation>
    <scope>NUCLEOTIDE SEQUENCE [LARGE SCALE GENOMIC DNA]</scope>
    <source>
        <strain evidence="2 3">CBS 433.97</strain>
    </source>
</reference>
<proteinExistence type="predicted"/>
<evidence type="ECO:0000313" key="2">
    <source>
        <dbReference type="EMBL" id="PTB41123.1"/>
    </source>
</evidence>
<dbReference type="InterPro" id="IPR000253">
    <property type="entry name" value="FHA_dom"/>
</dbReference>
<name>A0A2T3Z8I4_TRIA4</name>
<dbReference type="OrthoDB" id="10252171at2759"/>
<dbReference type="Pfam" id="PF00498">
    <property type="entry name" value="FHA"/>
    <property type="match status" value="1"/>
</dbReference>
<evidence type="ECO:0000313" key="3">
    <source>
        <dbReference type="Proteomes" id="UP000240493"/>
    </source>
</evidence>
<dbReference type="Proteomes" id="UP000240493">
    <property type="component" value="Unassembled WGS sequence"/>
</dbReference>
<protein>
    <recommendedName>
        <fullName evidence="1">FHA domain-containing protein</fullName>
    </recommendedName>
</protein>
<organism evidence="2 3">
    <name type="scientific">Trichoderma asperellum (strain ATCC 204424 / CBS 433.97 / NBRC 101777)</name>
    <dbReference type="NCBI Taxonomy" id="1042311"/>
    <lineage>
        <taxon>Eukaryota</taxon>
        <taxon>Fungi</taxon>
        <taxon>Dikarya</taxon>
        <taxon>Ascomycota</taxon>
        <taxon>Pezizomycotina</taxon>
        <taxon>Sordariomycetes</taxon>
        <taxon>Hypocreomycetidae</taxon>
        <taxon>Hypocreales</taxon>
        <taxon>Hypocreaceae</taxon>
        <taxon>Trichoderma</taxon>
    </lineage>
</organism>
<dbReference type="AlphaFoldDB" id="A0A2T3Z8I4"/>
<dbReference type="STRING" id="1042311.A0A2T3Z8I4"/>
<gene>
    <name evidence="2" type="ORF">M441DRAFT_141610</name>
</gene>
<dbReference type="CDD" id="cd00060">
    <property type="entry name" value="FHA"/>
    <property type="match status" value="1"/>
</dbReference>
<dbReference type="EMBL" id="KZ679262">
    <property type="protein sequence ID" value="PTB41123.1"/>
    <property type="molecule type" value="Genomic_DNA"/>
</dbReference>
<dbReference type="SUPFAM" id="SSF49879">
    <property type="entry name" value="SMAD/FHA domain"/>
    <property type="match status" value="1"/>
</dbReference>
<dbReference type="InterPro" id="IPR008984">
    <property type="entry name" value="SMAD_FHA_dom_sf"/>
</dbReference>
<sequence length="240" mass="27273">MTSQPDDIIAWLVPTTHYSWADKSTHMPENASRITSTTSNSYLSSRLSGLTSHSSGRAIQLTFSQPPKRPGSFILGTDSRTCDIILPSMEGISKHHCAISFDAQSRLVLSDFSEKGTQVWYDWESNGDRTDYSWILSSGCSGEFPSMVQRTIVDIQGVRFQVVVNDRSEDWNTFREQVDQFCEQPSWEDATYWADFSSLLPSEMSPFQHIFVKNTTSESAEELYLWNLERPWEPMVKASA</sequence>
<dbReference type="Gene3D" id="2.60.200.20">
    <property type="match status" value="1"/>
</dbReference>
<keyword evidence="3" id="KW-1185">Reference proteome</keyword>
<feature type="domain" description="FHA" evidence="1">
    <location>
        <begin position="73"/>
        <end position="119"/>
    </location>
</feature>
<dbReference type="PROSITE" id="PS50006">
    <property type="entry name" value="FHA_DOMAIN"/>
    <property type="match status" value="1"/>
</dbReference>